<sequence>NAGHHDVFTSLFPSTYRTVDGELALVKSNKQEFLASDLSVDKLDNVFQHLWMVGLPIPPRPLHYQLVLQRKIVICEKMDMHLVWGNDQLFLKPIPLYLLSPTTWETLLKCAQGCKCSHGEKCATKVQRSIALGFLFTYTALLSFESDFVIAKAKGLLPHDLSLSQWIEWQKFAEEIITPSVYEDIHRRFRYGELRLGRLNLIYLFTKFGYYMNRWSNYNSFLQDQLGWLAATTIYIAVVLTAMQLGLSTDQLKANAPYMGAAYGFSVFAILGPLVAFGGIFLVLMVLVVTNWNFQKGKSAKRFKQMTEYKTV</sequence>
<dbReference type="InterPro" id="IPR046536">
    <property type="entry name" value="DUF6601"/>
</dbReference>
<dbReference type="PANTHER" id="PTHR34414:SF1">
    <property type="entry name" value="SUBTILISIN-LIKE SERINE PROTEASE"/>
    <property type="match status" value="1"/>
</dbReference>
<keyword evidence="1" id="KW-0812">Transmembrane</keyword>
<organism evidence="2 3">
    <name type="scientific">Penicillium malachiteum</name>
    <dbReference type="NCBI Taxonomy" id="1324776"/>
    <lineage>
        <taxon>Eukaryota</taxon>
        <taxon>Fungi</taxon>
        <taxon>Dikarya</taxon>
        <taxon>Ascomycota</taxon>
        <taxon>Pezizomycotina</taxon>
        <taxon>Eurotiomycetes</taxon>
        <taxon>Eurotiomycetidae</taxon>
        <taxon>Eurotiales</taxon>
        <taxon>Aspergillaceae</taxon>
        <taxon>Penicillium</taxon>
    </lineage>
</organism>
<dbReference type="Pfam" id="PF20246">
    <property type="entry name" value="DUF6601"/>
    <property type="match status" value="1"/>
</dbReference>
<keyword evidence="1" id="KW-1133">Transmembrane helix</keyword>
<protein>
    <submittedName>
        <fullName evidence="2">Uncharacterized protein</fullName>
    </submittedName>
</protein>
<reference evidence="2" key="2">
    <citation type="submission" date="2023-01" db="EMBL/GenBank/DDBJ databases">
        <authorList>
            <person name="Petersen C."/>
        </authorList>
    </citation>
    <scope>NUCLEOTIDE SEQUENCE</scope>
    <source>
        <strain evidence="2">IBT 17514</strain>
    </source>
</reference>
<evidence type="ECO:0000313" key="2">
    <source>
        <dbReference type="EMBL" id="KAJ5728033.1"/>
    </source>
</evidence>
<evidence type="ECO:0000256" key="1">
    <source>
        <dbReference type="SAM" id="Phobius"/>
    </source>
</evidence>
<keyword evidence="1" id="KW-0472">Membrane</keyword>
<keyword evidence="3" id="KW-1185">Reference proteome</keyword>
<feature type="transmembrane region" description="Helical" evidence="1">
    <location>
        <begin position="267"/>
        <end position="294"/>
    </location>
</feature>
<gene>
    <name evidence="2" type="ORF">N7493_004363</name>
</gene>
<dbReference type="AlphaFoldDB" id="A0AAD6HNS2"/>
<reference evidence="2" key="1">
    <citation type="journal article" date="2023" name="IMA Fungus">
        <title>Comparative genomic study of the Penicillium genus elucidates a diverse pangenome and 15 lateral gene transfer events.</title>
        <authorList>
            <person name="Petersen C."/>
            <person name="Sorensen T."/>
            <person name="Nielsen M.R."/>
            <person name="Sondergaard T.E."/>
            <person name="Sorensen J.L."/>
            <person name="Fitzpatrick D.A."/>
            <person name="Frisvad J.C."/>
            <person name="Nielsen K.L."/>
        </authorList>
    </citation>
    <scope>NUCLEOTIDE SEQUENCE</scope>
    <source>
        <strain evidence="2">IBT 17514</strain>
    </source>
</reference>
<feature type="transmembrane region" description="Helical" evidence="1">
    <location>
        <begin position="226"/>
        <end position="247"/>
    </location>
</feature>
<feature type="non-terminal residue" evidence="2">
    <location>
        <position position="1"/>
    </location>
</feature>
<dbReference type="EMBL" id="JAQJAN010000005">
    <property type="protein sequence ID" value="KAJ5728033.1"/>
    <property type="molecule type" value="Genomic_DNA"/>
</dbReference>
<dbReference type="PANTHER" id="PTHR34414">
    <property type="entry name" value="HET DOMAIN-CONTAINING PROTEIN-RELATED"/>
    <property type="match status" value="1"/>
</dbReference>
<comment type="caution">
    <text evidence="2">The sequence shown here is derived from an EMBL/GenBank/DDBJ whole genome shotgun (WGS) entry which is preliminary data.</text>
</comment>
<accession>A0AAD6HNS2</accession>
<name>A0AAD6HNS2_9EURO</name>
<dbReference type="Proteomes" id="UP001215712">
    <property type="component" value="Unassembled WGS sequence"/>
</dbReference>
<proteinExistence type="predicted"/>
<evidence type="ECO:0000313" key="3">
    <source>
        <dbReference type="Proteomes" id="UP001215712"/>
    </source>
</evidence>